<gene>
    <name evidence="3" type="primary">ttc25</name>
    <name evidence="3" type="ORF">EVAR_32388_1</name>
</gene>
<dbReference type="SUPFAM" id="SSF48452">
    <property type="entry name" value="TPR-like"/>
    <property type="match status" value="1"/>
</dbReference>
<dbReference type="SMART" id="SM00028">
    <property type="entry name" value="TPR"/>
    <property type="match status" value="3"/>
</dbReference>
<dbReference type="InterPro" id="IPR011990">
    <property type="entry name" value="TPR-like_helical_dom_sf"/>
</dbReference>
<sequence length="593" mass="67710">MEEKQLYGALTVYRERGAFLRRLEQLKKAKDAYQTALENAPQDVDTLLGLSRVCADAGQSAQAYAHADAALGLEPQSMVARNMQARATYCMSEFERSLVMNYRASRRRRCPPYFIEGINNATETIEDCVGLNAGSVMLDFLPLIERLEASRPDGLEQQRPKRSPRMPVLETKAKLSQMEFRKRQTLSRVFALKYLGPMAYDKFFLQNMTKDKRLYSANAAGSAELKSFVDDILKTVGERQETLHTQRPYYSIKLAEKADSKYQNRYNEAVLTKERDISVQTIERLLCQLEKYLSVNRVCDVIAGAERVQMFLDKKTQRTLTSKEAYTDRLYRIVGEAYLSQYRLSYSLSERGNRRRVAFLMGMPVGRPSSFDSVVANYPYKFVDAEQTIEKVTATLEVAENRAMRCWLCYELAKLLFTQKNFSLAKYYAKRCQTEALESNSFTWWTNGCFALISGDMQQGNANEVRSHVEEAHEITKKLTNKEVVQAFLAKCVQIVSEPITADERKAVVQRERQVLGVMEEPERVEAGVLFKRMSTVPAGRRFSVLPTKPEAGAERAERRRLKQRGLSAVPGPERELPAPPKSRVRGFQAFDI</sequence>
<dbReference type="PROSITE" id="PS50005">
    <property type="entry name" value="TPR"/>
    <property type="match status" value="1"/>
</dbReference>
<feature type="region of interest" description="Disordered" evidence="2">
    <location>
        <begin position="551"/>
        <end position="593"/>
    </location>
</feature>
<dbReference type="PANTHER" id="PTHR21391">
    <property type="entry name" value="AT04489P-RELATED"/>
    <property type="match status" value="1"/>
</dbReference>
<organism evidence="3 4">
    <name type="scientific">Eumeta variegata</name>
    <name type="common">Bagworm moth</name>
    <name type="synonym">Eumeta japonica</name>
    <dbReference type="NCBI Taxonomy" id="151549"/>
    <lineage>
        <taxon>Eukaryota</taxon>
        <taxon>Metazoa</taxon>
        <taxon>Ecdysozoa</taxon>
        <taxon>Arthropoda</taxon>
        <taxon>Hexapoda</taxon>
        <taxon>Insecta</taxon>
        <taxon>Pterygota</taxon>
        <taxon>Neoptera</taxon>
        <taxon>Endopterygota</taxon>
        <taxon>Lepidoptera</taxon>
        <taxon>Glossata</taxon>
        <taxon>Ditrysia</taxon>
        <taxon>Tineoidea</taxon>
        <taxon>Psychidae</taxon>
        <taxon>Oiketicinae</taxon>
        <taxon>Eumeta</taxon>
    </lineage>
</organism>
<dbReference type="AlphaFoldDB" id="A0A4C1VKD8"/>
<proteinExistence type="predicted"/>
<dbReference type="PANTHER" id="PTHR21391:SF0">
    <property type="entry name" value="AT04489P-RELATED"/>
    <property type="match status" value="1"/>
</dbReference>
<comment type="caution">
    <text evidence="3">The sequence shown here is derived from an EMBL/GenBank/DDBJ whole genome shotgun (WGS) entry which is preliminary data.</text>
</comment>
<reference evidence="3 4" key="1">
    <citation type="journal article" date="2019" name="Commun. Biol.">
        <title>The bagworm genome reveals a unique fibroin gene that provides high tensile strength.</title>
        <authorList>
            <person name="Kono N."/>
            <person name="Nakamura H."/>
            <person name="Ohtoshi R."/>
            <person name="Tomita M."/>
            <person name="Numata K."/>
            <person name="Arakawa K."/>
        </authorList>
    </citation>
    <scope>NUCLEOTIDE SEQUENCE [LARGE SCALE GENOMIC DNA]</scope>
</reference>
<dbReference type="STRING" id="151549.A0A4C1VKD8"/>
<evidence type="ECO:0000313" key="4">
    <source>
        <dbReference type="Proteomes" id="UP000299102"/>
    </source>
</evidence>
<evidence type="ECO:0000256" key="2">
    <source>
        <dbReference type="SAM" id="MobiDB-lite"/>
    </source>
</evidence>
<dbReference type="Proteomes" id="UP000299102">
    <property type="component" value="Unassembled WGS sequence"/>
</dbReference>
<feature type="repeat" description="TPR" evidence="1">
    <location>
        <begin position="10"/>
        <end position="43"/>
    </location>
</feature>
<dbReference type="EMBL" id="BGZK01000355">
    <property type="protein sequence ID" value="GBP38872.1"/>
    <property type="molecule type" value="Genomic_DNA"/>
</dbReference>
<dbReference type="OrthoDB" id="10268002at2759"/>
<evidence type="ECO:0000256" key="1">
    <source>
        <dbReference type="PROSITE-ProRule" id="PRU00339"/>
    </source>
</evidence>
<name>A0A4C1VKD8_EUMVA</name>
<dbReference type="InterPro" id="IPR019734">
    <property type="entry name" value="TPR_rpt"/>
</dbReference>
<dbReference type="Gene3D" id="1.25.40.10">
    <property type="entry name" value="Tetratricopeptide repeat domain"/>
    <property type="match status" value="1"/>
</dbReference>
<protein>
    <submittedName>
        <fullName evidence="3">Tetratricopeptide repeat protein 25</fullName>
    </submittedName>
</protein>
<keyword evidence="1" id="KW-0802">TPR repeat</keyword>
<evidence type="ECO:0000313" key="3">
    <source>
        <dbReference type="EMBL" id="GBP38872.1"/>
    </source>
</evidence>
<accession>A0A4C1VKD8</accession>
<keyword evidence="4" id="KW-1185">Reference proteome</keyword>